<protein>
    <submittedName>
        <fullName evidence="8">PTS system transporter subunit IIBC</fullName>
    </submittedName>
</protein>
<dbReference type="AlphaFoldDB" id="U2NJQ0"/>
<dbReference type="EMBL" id="APJA01000019">
    <property type="protein sequence ID" value="ERK29383.1"/>
    <property type="molecule type" value="Genomic_DNA"/>
</dbReference>
<accession>U2NJQ0</accession>
<dbReference type="InterPro" id="IPR050890">
    <property type="entry name" value="PTS_EIIA_component"/>
</dbReference>
<keyword evidence="5" id="KW-0598">Phosphotransferase system</keyword>
<keyword evidence="6" id="KW-0418">Kinase</keyword>
<dbReference type="GO" id="GO:0016301">
    <property type="term" value="F:kinase activity"/>
    <property type="evidence" value="ECO:0007669"/>
    <property type="project" value="UniProtKB-KW"/>
</dbReference>
<dbReference type="InterPro" id="IPR001127">
    <property type="entry name" value="PTS_EIIA_1_perm"/>
</dbReference>
<dbReference type="STRING" id="1294142.CINTURNW_3353"/>
<dbReference type="NCBIfam" id="TIGR00830">
    <property type="entry name" value="PTBA"/>
    <property type="match status" value="1"/>
</dbReference>
<dbReference type="Pfam" id="PF00358">
    <property type="entry name" value="PTS_EIIA_1"/>
    <property type="match status" value="1"/>
</dbReference>
<dbReference type="SUPFAM" id="SSF51261">
    <property type="entry name" value="Duplicated hybrid motif"/>
    <property type="match status" value="1"/>
</dbReference>
<dbReference type="Proteomes" id="UP000016721">
    <property type="component" value="Unassembled WGS sequence"/>
</dbReference>
<gene>
    <name evidence="8" type="ORF">CINTURNW_3353</name>
</gene>
<dbReference type="GO" id="GO:0009401">
    <property type="term" value="P:phosphoenolpyruvate-dependent sugar phosphotransferase system"/>
    <property type="evidence" value="ECO:0007669"/>
    <property type="project" value="UniProtKB-KW"/>
</dbReference>
<dbReference type="PROSITE" id="PS51093">
    <property type="entry name" value="PTS_EIIA_TYPE_1"/>
    <property type="match status" value="1"/>
</dbReference>
<comment type="caution">
    <text evidence="8">The sequence shown here is derived from an EMBL/GenBank/DDBJ whole genome shotgun (WGS) entry which is preliminary data.</text>
</comment>
<keyword evidence="4" id="KW-0808">Transferase</keyword>
<dbReference type="GO" id="GO:0005737">
    <property type="term" value="C:cytoplasm"/>
    <property type="evidence" value="ECO:0007669"/>
    <property type="project" value="UniProtKB-SubCell"/>
</dbReference>
<evidence type="ECO:0000313" key="9">
    <source>
        <dbReference type="Proteomes" id="UP000016721"/>
    </source>
</evidence>
<dbReference type="RefSeq" id="WP_021803312.1">
    <property type="nucleotide sequence ID" value="NZ_KI273145.1"/>
</dbReference>
<name>U2NJQ0_9CLOT</name>
<keyword evidence="9" id="KW-1185">Reference proteome</keyword>
<feature type="domain" description="PTS EIIA type-1" evidence="7">
    <location>
        <begin position="31"/>
        <end position="135"/>
    </location>
</feature>
<dbReference type="PATRIC" id="fig|1294142.3.peg.3499"/>
<keyword evidence="3" id="KW-0762">Sugar transport</keyword>
<evidence type="ECO:0000313" key="8">
    <source>
        <dbReference type="EMBL" id="ERK29383.1"/>
    </source>
</evidence>
<evidence type="ECO:0000259" key="7">
    <source>
        <dbReference type="PROSITE" id="PS51093"/>
    </source>
</evidence>
<dbReference type="Gene3D" id="2.70.70.10">
    <property type="entry name" value="Glucose Permease (Domain IIA)"/>
    <property type="match status" value="1"/>
</dbReference>
<evidence type="ECO:0000256" key="4">
    <source>
        <dbReference type="ARBA" id="ARBA00022679"/>
    </source>
</evidence>
<sequence>MFSNLFKKKEKNNEILAVVDGQLMSLEHSEDEVFKDKMMGDGFFIKPESEKIYSPVSGTISSFFPTKHAFTILSDNNVDILIHIGRNTVELEGRPFDINLVEGQKIKAGELIGTVNFKEIIEAGKGTEVYVLFPELTEINNFSIEDEKQLLHGEVVVKFKY</sequence>
<keyword evidence="2" id="KW-0813">Transport</keyword>
<evidence type="ECO:0000256" key="6">
    <source>
        <dbReference type="ARBA" id="ARBA00022777"/>
    </source>
</evidence>
<dbReference type="InterPro" id="IPR011055">
    <property type="entry name" value="Dup_hybrid_motif"/>
</dbReference>
<evidence type="ECO:0000256" key="1">
    <source>
        <dbReference type="ARBA" id="ARBA00004496"/>
    </source>
</evidence>
<proteinExistence type="predicted"/>
<dbReference type="PANTHER" id="PTHR45008:SF1">
    <property type="entry name" value="PTS SYSTEM GLUCOSE-SPECIFIC EIIA COMPONENT"/>
    <property type="match status" value="1"/>
</dbReference>
<reference evidence="8 9" key="1">
    <citation type="journal article" date="2013" name="Genome Announc.">
        <title>Draft Genome Sequence of the Hydrogen- and Ethanol-Producing Bacterium Clostridium intestinale Strain URNW.</title>
        <authorList>
            <person name="Lal S."/>
            <person name="Ramachandran U."/>
            <person name="Zhang X."/>
            <person name="Sparling R."/>
            <person name="Levin D.B."/>
        </authorList>
    </citation>
    <scope>NUCLEOTIDE SEQUENCE [LARGE SCALE GENOMIC DNA]</scope>
    <source>
        <strain evidence="8 9">URNW</strain>
    </source>
</reference>
<dbReference type="HOGENOM" id="CLU_012312_5_1_9"/>
<comment type="subcellular location">
    <subcellularLocation>
        <location evidence="1">Cytoplasm</location>
    </subcellularLocation>
</comment>
<evidence type="ECO:0000256" key="2">
    <source>
        <dbReference type="ARBA" id="ARBA00022448"/>
    </source>
</evidence>
<dbReference type="PANTHER" id="PTHR45008">
    <property type="entry name" value="PTS SYSTEM GLUCOSE-SPECIFIC EIIA COMPONENT"/>
    <property type="match status" value="1"/>
</dbReference>
<organism evidence="8 9">
    <name type="scientific">Clostridium intestinale URNW</name>
    <dbReference type="NCBI Taxonomy" id="1294142"/>
    <lineage>
        <taxon>Bacteria</taxon>
        <taxon>Bacillati</taxon>
        <taxon>Bacillota</taxon>
        <taxon>Clostridia</taxon>
        <taxon>Eubacteriales</taxon>
        <taxon>Clostridiaceae</taxon>
        <taxon>Clostridium</taxon>
    </lineage>
</organism>
<evidence type="ECO:0000256" key="3">
    <source>
        <dbReference type="ARBA" id="ARBA00022597"/>
    </source>
</evidence>
<dbReference type="eggNOG" id="COG2190">
    <property type="taxonomic scope" value="Bacteria"/>
</dbReference>
<evidence type="ECO:0000256" key="5">
    <source>
        <dbReference type="ARBA" id="ARBA00022683"/>
    </source>
</evidence>